<dbReference type="CDD" id="cd08509">
    <property type="entry name" value="PBP2_TmCBP_oligosaccharides_like"/>
    <property type="match status" value="1"/>
</dbReference>
<dbReference type="PIRSF" id="PIRSF002741">
    <property type="entry name" value="MppA"/>
    <property type="match status" value="1"/>
</dbReference>
<protein>
    <submittedName>
        <fullName evidence="6">Peptide/nickel transport system substrate-binding protein</fullName>
    </submittedName>
</protein>
<dbReference type="InterPro" id="IPR030678">
    <property type="entry name" value="Peptide/Ni-bd"/>
</dbReference>
<dbReference type="Gene3D" id="3.90.76.10">
    <property type="entry name" value="Dipeptide-binding Protein, Domain 1"/>
    <property type="match status" value="1"/>
</dbReference>
<evidence type="ECO:0000256" key="1">
    <source>
        <dbReference type="ARBA" id="ARBA00004193"/>
    </source>
</evidence>
<dbReference type="InterPro" id="IPR039424">
    <property type="entry name" value="SBP_5"/>
</dbReference>
<dbReference type="PANTHER" id="PTHR30290:SF38">
    <property type="entry name" value="D,D-DIPEPTIDE-BINDING PERIPLASMIC PROTEIN DDPA-RELATED"/>
    <property type="match status" value="1"/>
</dbReference>
<dbReference type="RefSeq" id="WP_079573425.1">
    <property type="nucleotide sequence ID" value="NZ_FUZQ01000003.1"/>
</dbReference>
<dbReference type="GO" id="GO:0043190">
    <property type="term" value="C:ATP-binding cassette (ABC) transporter complex"/>
    <property type="evidence" value="ECO:0007669"/>
    <property type="project" value="InterPro"/>
</dbReference>
<dbReference type="GO" id="GO:0042938">
    <property type="term" value="P:dipeptide transport"/>
    <property type="evidence" value="ECO:0007669"/>
    <property type="project" value="TreeGrafter"/>
</dbReference>
<dbReference type="AlphaFoldDB" id="A0A1T5JZI0"/>
<name>A0A1T5JZI0_9MICO</name>
<comment type="similarity">
    <text evidence="2">Belongs to the bacterial solute-binding protein 5 family.</text>
</comment>
<dbReference type="SUPFAM" id="SSF53850">
    <property type="entry name" value="Periplasmic binding protein-like II"/>
    <property type="match status" value="1"/>
</dbReference>
<dbReference type="OrthoDB" id="9764591at2"/>
<dbReference type="InterPro" id="IPR023765">
    <property type="entry name" value="SBP_5_CS"/>
</dbReference>
<gene>
    <name evidence="6" type="ORF">SAMN04324258_1678</name>
</gene>
<keyword evidence="7" id="KW-1185">Reference proteome</keyword>
<dbReference type="Proteomes" id="UP000189777">
    <property type="component" value="Unassembled WGS sequence"/>
</dbReference>
<evidence type="ECO:0000313" key="7">
    <source>
        <dbReference type="Proteomes" id="UP000189777"/>
    </source>
</evidence>
<reference evidence="6 7" key="1">
    <citation type="submission" date="2017-02" db="EMBL/GenBank/DDBJ databases">
        <authorList>
            <person name="Peterson S.W."/>
        </authorList>
    </citation>
    <scope>NUCLEOTIDE SEQUENCE [LARGE SCALE GENOMIC DNA]</scope>
    <source>
        <strain evidence="6 7">DSM 21481</strain>
    </source>
</reference>
<dbReference type="PROSITE" id="PS51257">
    <property type="entry name" value="PROKAR_LIPOPROTEIN"/>
    <property type="match status" value="1"/>
</dbReference>
<dbReference type="Pfam" id="PF00496">
    <property type="entry name" value="SBP_bac_5"/>
    <property type="match status" value="1"/>
</dbReference>
<feature type="signal peptide" evidence="4">
    <location>
        <begin position="1"/>
        <end position="27"/>
    </location>
</feature>
<accession>A0A1T5JZI0</accession>
<evidence type="ECO:0000256" key="3">
    <source>
        <dbReference type="ARBA" id="ARBA00022729"/>
    </source>
</evidence>
<evidence type="ECO:0000256" key="2">
    <source>
        <dbReference type="ARBA" id="ARBA00005695"/>
    </source>
</evidence>
<keyword evidence="3 4" id="KW-0732">Signal</keyword>
<organism evidence="6 7">
    <name type="scientific">Krasilnikoviella flava</name>
    <dbReference type="NCBI Taxonomy" id="526729"/>
    <lineage>
        <taxon>Bacteria</taxon>
        <taxon>Bacillati</taxon>
        <taxon>Actinomycetota</taxon>
        <taxon>Actinomycetes</taxon>
        <taxon>Micrococcales</taxon>
        <taxon>Promicromonosporaceae</taxon>
        <taxon>Krasilnikoviella</taxon>
    </lineage>
</organism>
<evidence type="ECO:0000256" key="4">
    <source>
        <dbReference type="SAM" id="SignalP"/>
    </source>
</evidence>
<dbReference type="GO" id="GO:1904680">
    <property type="term" value="F:peptide transmembrane transporter activity"/>
    <property type="evidence" value="ECO:0007669"/>
    <property type="project" value="TreeGrafter"/>
</dbReference>
<dbReference type="EMBL" id="FUZQ01000003">
    <property type="protein sequence ID" value="SKC56649.1"/>
    <property type="molecule type" value="Genomic_DNA"/>
</dbReference>
<proteinExistence type="inferred from homology"/>
<sequence>MTRTARSGRRLAAIAATVAVLATAACSAPVQNKGDDSAAGGATSMLIAADNGSPTFDRNFNPYSSGKRNTTTYMYEPLVIINEMSGEETPWLATGYEQPDAKTVVFTIRDGVKWSDGEPLTAEDVKYSFDLVKKHPEMDLKGAWSHLKSVEVDGKTVVAHLQDEDVPAAKILAQQLIVPEHIWSEVKDPVTFTNEEPVGSGPYTLDEFTPNQYTLTKNETYWQADKVAVEELVQPAANSELDIVNNGYDWAYAFMSDVDDTWVKADPENNTYWFPAGAAISLIPNMTKAPYDNVDFREGIALALDKQVIADKAEQGYVDRASQTGLMLPNQEAILDTSIPNQGYVDQDTDAALASFEKAGYTKKGEKLVDSSGKPLKITITTPNGWSDWLQGVEQVKSQLTAIGIDVTVVQPQAAAYQKELRTGDFDMIMGTVGGTGQPFQDYNGLMGSEFRLDIGKTASGNFGRFESAEADDLLAELKVTTDEAKQLEITHQLEQITYEQLPMIALFYGGSWGLFSNKNFTGWPSADDPYASPKTWDSTPLLILTHLKPAQG</sequence>
<dbReference type="GO" id="GO:0030288">
    <property type="term" value="C:outer membrane-bounded periplasmic space"/>
    <property type="evidence" value="ECO:0007669"/>
    <property type="project" value="TreeGrafter"/>
</dbReference>
<evidence type="ECO:0000259" key="5">
    <source>
        <dbReference type="Pfam" id="PF00496"/>
    </source>
</evidence>
<dbReference type="Gene3D" id="3.10.105.10">
    <property type="entry name" value="Dipeptide-binding Protein, Domain 3"/>
    <property type="match status" value="1"/>
</dbReference>
<dbReference type="InterPro" id="IPR000914">
    <property type="entry name" value="SBP_5_dom"/>
</dbReference>
<dbReference type="Gene3D" id="3.40.190.10">
    <property type="entry name" value="Periplasmic binding protein-like II"/>
    <property type="match status" value="1"/>
</dbReference>
<dbReference type="PROSITE" id="PS01040">
    <property type="entry name" value="SBP_BACTERIAL_5"/>
    <property type="match status" value="1"/>
</dbReference>
<evidence type="ECO:0000313" key="6">
    <source>
        <dbReference type="EMBL" id="SKC56649.1"/>
    </source>
</evidence>
<comment type="subcellular location">
    <subcellularLocation>
        <location evidence="1">Cell membrane</location>
        <topology evidence="1">Lipid-anchor</topology>
    </subcellularLocation>
</comment>
<dbReference type="PANTHER" id="PTHR30290">
    <property type="entry name" value="PERIPLASMIC BINDING COMPONENT OF ABC TRANSPORTER"/>
    <property type="match status" value="1"/>
</dbReference>
<feature type="chain" id="PRO_5012707699" evidence="4">
    <location>
        <begin position="28"/>
        <end position="553"/>
    </location>
</feature>
<feature type="domain" description="Solute-binding protein family 5" evidence="5">
    <location>
        <begin position="89"/>
        <end position="440"/>
    </location>
</feature>
<dbReference type="STRING" id="526729.SAMN04324258_1678"/>